<dbReference type="GeneID" id="54464521"/>
<keyword evidence="2" id="KW-1185">Reference proteome</keyword>
<evidence type="ECO:0000313" key="1">
    <source>
        <dbReference type="EMBL" id="KAF2808774.1"/>
    </source>
</evidence>
<proteinExistence type="predicted"/>
<reference evidence="3" key="2">
    <citation type="submission" date="2020-04" db="EMBL/GenBank/DDBJ databases">
        <authorList>
            <consortium name="NCBI Genome Project"/>
        </authorList>
    </citation>
    <scope>NUCLEOTIDE SEQUENCE</scope>
    <source>
        <strain evidence="3">CBS 304.34</strain>
    </source>
</reference>
<accession>A0A6A6YLC4</accession>
<organism evidence="1">
    <name type="scientific">Mytilinidion resinicola</name>
    <dbReference type="NCBI Taxonomy" id="574789"/>
    <lineage>
        <taxon>Eukaryota</taxon>
        <taxon>Fungi</taxon>
        <taxon>Dikarya</taxon>
        <taxon>Ascomycota</taxon>
        <taxon>Pezizomycotina</taxon>
        <taxon>Dothideomycetes</taxon>
        <taxon>Pleosporomycetidae</taxon>
        <taxon>Mytilinidiales</taxon>
        <taxon>Mytilinidiaceae</taxon>
        <taxon>Mytilinidion</taxon>
    </lineage>
</organism>
<feature type="non-terminal residue" evidence="1">
    <location>
        <position position="87"/>
    </location>
</feature>
<name>A0A6A6YLC4_9PEZI</name>
<evidence type="ECO:0000313" key="2">
    <source>
        <dbReference type="Proteomes" id="UP000504636"/>
    </source>
</evidence>
<protein>
    <submittedName>
        <fullName evidence="1 3">Uncharacterized protein</fullName>
    </submittedName>
</protein>
<gene>
    <name evidence="1 3" type="ORF">BDZ99DRAFT_499180</name>
</gene>
<dbReference type="EMBL" id="MU003702">
    <property type="protein sequence ID" value="KAF2808774.1"/>
    <property type="molecule type" value="Genomic_DNA"/>
</dbReference>
<reference evidence="3" key="3">
    <citation type="submission" date="2025-04" db="UniProtKB">
        <authorList>
            <consortium name="RefSeq"/>
        </authorList>
    </citation>
    <scope>IDENTIFICATION</scope>
    <source>
        <strain evidence="3">CBS 304.34</strain>
    </source>
</reference>
<sequence length="87" mass="9945">MIKPYGTRWDFPIGFHLVACSLRDRLLFGVVCFLSSIRSRSGNNCSLTSYDNFLVWCFNRRKSRGLSQDNGTSWGSMLQKCITLVQS</sequence>
<evidence type="ECO:0000313" key="3">
    <source>
        <dbReference type="RefSeq" id="XP_033575738.1"/>
    </source>
</evidence>
<dbReference type="Proteomes" id="UP000504636">
    <property type="component" value="Unplaced"/>
</dbReference>
<dbReference type="RefSeq" id="XP_033575738.1">
    <property type="nucleotide sequence ID" value="XM_033723628.1"/>
</dbReference>
<dbReference type="AlphaFoldDB" id="A0A6A6YLC4"/>
<reference evidence="1 3" key="1">
    <citation type="journal article" date="2020" name="Stud. Mycol.">
        <title>101 Dothideomycetes genomes: a test case for predicting lifestyles and emergence of pathogens.</title>
        <authorList>
            <person name="Haridas S."/>
            <person name="Albert R."/>
            <person name="Binder M."/>
            <person name="Bloem J."/>
            <person name="Labutti K."/>
            <person name="Salamov A."/>
            <person name="Andreopoulos B."/>
            <person name="Baker S."/>
            <person name="Barry K."/>
            <person name="Bills G."/>
            <person name="Bluhm B."/>
            <person name="Cannon C."/>
            <person name="Castanera R."/>
            <person name="Culley D."/>
            <person name="Daum C."/>
            <person name="Ezra D."/>
            <person name="Gonzalez J."/>
            <person name="Henrissat B."/>
            <person name="Kuo A."/>
            <person name="Liang C."/>
            <person name="Lipzen A."/>
            <person name="Lutzoni F."/>
            <person name="Magnuson J."/>
            <person name="Mondo S."/>
            <person name="Nolan M."/>
            <person name="Ohm R."/>
            <person name="Pangilinan J."/>
            <person name="Park H.-J."/>
            <person name="Ramirez L."/>
            <person name="Alfaro M."/>
            <person name="Sun H."/>
            <person name="Tritt A."/>
            <person name="Yoshinaga Y."/>
            <person name="Zwiers L.-H."/>
            <person name="Turgeon B."/>
            <person name="Goodwin S."/>
            <person name="Spatafora J."/>
            <person name="Crous P."/>
            <person name="Grigoriev I."/>
        </authorList>
    </citation>
    <scope>NUCLEOTIDE SEQUENCE</scope>
    <source>
        <strain evidence="1 3">CBS 304.34</strain>
    </source>
</reference>